<accession>A0ABP8NAP2</accession>
<evidence type="ECO:0000313" key="1">
    <source>
        <dbReference type="EMBL" id="GAA4464018.1"/>
    </source>
</evidence>
<dbReference type="PANTHER" id="PTHR43667">
    <property type="entry name" value="CYCLOPROPANE-FATTY-ACYL-PHOSPHOLIPID SYNTHASE"/>
    <property type="match status" value="1"/>
</dbReference>
<proteinExistence type="predicted"/>
<dbReference type="Proteomes" id="UP001500067">
    <property type="component" value="Unassembled WGS sequence"/>
</dbReference>
<dbReference type="RefSeq" id="WP_345080538.1">
    <property type="nucleotide sequence ID" value="NZ_BAABFA010000009.1"/>
</dbReference>
<organism evidence="1 2">
    <name type="scientific">Nemorincola caseinilytica</name>
    <dbReference type="NCBI Taxonomy" id="2054315"/>
    <lineage>
        <taxon>Bacteria</taxon>
        <taxon>Pseudomonadati</taxon>
        <taxon>Bacteroidota</taxon>
        <taxon>Chitinophagia</taxon>
        <taxon>Chitinophagales</taxon>
        <taxon>Chitinophagaceae</taxon>
        <taxon>Nemorincola</taxon>
    </lineage>
</organism>
<name>A0ABP8NAP2_9BACT</name>
<reference evidence="2" key="1">
    <citation type="journal article" date="2019" name="Int. J. Syst. Evol. Microbiol.">
        <title>The Global Catalogue of Microorganisms (GCM) 10K type strain sequencing project: providing services to taxonomists for standard genome sequencing and annotation.</title>
        <authorList>
            <consortium name="The Broad Institute Genomics Platform"/>
            <consortium name="The Broad Institute Genome Sequencing Center for Infectious Disease"/>
            <person name="Wu L."/>
            <person name="Ma J."/>
        </authorList>
    </citation>
    <scope>NUCLEOTIDE SEQUENCE [LARGE SCALE GENOMIC DNA]</scope>
    <source>
        <strain evidence="2">JCM 32105</strain>
    </source>
</reference>
<dbReference type="InterPro" id="IPR050723">
    <property type="entry name" value="CFA/CMAS"/>
</dbReference>
<keyword evidence="2" id="KW-1185">Reference proteome</keyword>
<dbReference type="PANTHER" id="PTHR43667:SF2">
    <property type="entry name" value="FATTY ACID C-METHYL TRANSFERASE"/>
    <property type="match status" value="1"/>
</dbReference>
<comment type="caution">
    <text evidence="1">The sequence shown here is derived from an EMBL/GenBank/DDBJ whole genome shotgun (WGS) entry which is preliminary data.</text>
</comment>
<evidence type="ECO:0000313" key="2">
    <source>
        <dbReference type="Proteomes" id="UP001500067"/>
    </source>
</evidence>
<protein>
    <recommendedName>
        <fullName evidence="3">Class I SAM-dependent methyltransferase</fullName>
    </recommendedName>
</protein>
<dbReference type="SUPFAM" id="SSF53335">
    <property type="entry name" value="S-adenosyl-L-methionine-dependent methyltransferases"/>
    <property type="match status" value="1"/>
</dbReference>
<dbReference type="InterPro" id="IPR029063">
    <property type="entry name" value="SAM-dependent_MTases_sf"/>
</dbReference>
<sequence length="241" mass="27722">MDKYKKIIYDNYISNHNKNLYGEMSLERIKAYAPALNHYYCRHLPADKQARILDIGCGDGNFVWHIQQLGYANAAGIDVSAEQIEKGRSMGIRNLHCGDLITFLRESKDKYDAIIAKDVIEHFTRDEVFEILIEISRVLREGGTFIMQVPNGQGFFYTSIFYGDYTHEMAYTESSIRQVMLNTGFSDVSCYPTGPVPHGLTSTVRYVLWKFMVWKLKFWKMVETGSPRGIFTQNIIGVARK</sequence>
<dbReference type="EMBL" id="BAABFA010000009">
    <property type="protein sequence ID" value="GAA4464018.1"/>
    <property type="molecule type" value="Genomic_DNA"/>
</dbReference>
<evidence type="ECO:0008006" key="3">
    <source>
        <dbReference type="Google" id="ProtNLM"/>
    </source>
</evidence>
<dbReference type="CDD" id="cd02440">
    <property type="entry name" value="AdoMet_MTases"/>
    <property type="match status" value="1"/>
</dbReference>
<gene>
    <name evidence="1" type="ORF">GCM10023093_13580</name>
</gene>
<dbReference type="Pfam" id="PF13489">
    <property type="entry name" value="Methyltransf_23"/>
    <property type="match status" value="1"/>
</dbReference>
<dbReference type="Gene3D" id="3.40.50.150">
    <property type="entry name" value="Vaccinia Virus protein VP39"/>
    <property type="match status" value="1"/>
</dbReference>